<evidence type="ECO:0000313" key="2">
    <source>
        <dbReference type="EMBL" id="CDG84107.1"/>
    </source>
</evidence>
<dbReference type="InterPro" id="IPR003018">
    <property type="entry name" value="GAF"/>
</dbReference>
<proteinExistence type="predicted"/>
<dbReference type="PANTHER" id="PTHR33121">
    <property type="entry name" value="CYCLIC DI-GMP PHOSPHODIESTERASE PDEF"/>
    <property type="match status" value="1"/>
</dbReference>
<accession>W0VA14</accession>
<dbReference type="CDD" id="cd01949">
    <property type="entry name" value="GGDEF"/>
    <property type="match status" value="1"/>
</dbReference>
<dbReference type="PATRIC" id="fig|1349767.4.peg.91"/>
<reference evidence="2 3" key="1">
    <citation type="journal article" date="2015" name="Genome Announc.">
        <title>Genome Sequence of Mushroom Soft-Rot Pathogen Janthinobacterium agaricidamnosum.</title>
        <authorList>
            <person name="Graupner K."/>
            <person name="Lackner G."/>
            <person name="Hertweck C."/>
        </authorList>
    </citation>
    <scope>NUCLEOTIDE SEQUENCE [LARGE SCALE GENOMIC DNA]</scope>
    <source>
        <strain evidence="3">NBRC 102515 / DSM 9628</strain>
    </source>
</reference>
<dbReference type="eggNOG" id="COG2203">
    <property type="taxonomic scope" value="Bacteria"/>
</dbReference>
<name>W0VA14_9BURK</name>
<protein>
    <submittedName>
        <fullName evidence="2">Diguanylate cyclase domain protein</fullName>
    </submittedName>
</protein>
<dbReference type="SMART" id="SM00065">
    <property type="entry name" value="GAF"/>
    <property type="match status" value="1"/>
</dbReference>
<gene>
    <name evidence="2" type="ORF">GJA_3491</name>
</gene>
<evidence type="ECO:0000313" key="3">
    <source>
        <dbReference type="Proteomes" id="UP000027604"/>
    </source>
</evidence>
<dbReference type="RefSeq" id="WP_081905453.1">
    <property type="nucleotide sequence ID" value="NZ_BCTH01000054.1"/>
</dbReference>
<sequence length="339" mass="36358">MHEISSSKLMAIIAAQVRLVSLGNDLSAVMDTASATAVELTGADGAVVELLEGDDIVYRSACGLAEPQLGLRMPVANSLSGFCLSNQSAAICSDSETDSRVNREACRKVGLRAMVIVPLIADGQAIAVMKLVWTAPRAFEQGEADIAQLLANMTAVLMQRAALEGPDILRQRLTLDEETGTPNRSFFHEQLQAKLAPGKADSGPTAIALFRIEGLDSLRGKAGDEMPAMLLEISRRIERECRVGDIVARTGADEFSVLLSMAARRSIVTSQVHRISQAIISEPLRLRQELGLDIKSRLTLRAGSALFPEDGRSAAALVQSARVVLGNDALNMELRVRSQ</sequence>
<dbReference type="KEGG" id="jag:GJA_3491"/>
<dbReference type="OrthoDB" id="9812260at2"/>
<evidence type="ECO:0000259" key="1">
    <source>
        <dbReference type="PROSITE" id="PS50887"/>
    </source>
</evidence>
<dbReference type="SUPFAM" id="SSF55073">
    <property type="entry name" value="Nucleotide cyclase"/>
    <property type="match status" value="1"/>
</dbReference>
<organism evidence="2 3">
    <name type="scientific">Janthinobacterium agaricidamnosum NBRC 102515 = DSM 9628</name>
    <dbReference type="NCBI Taxonomy" id="1349767"/>
    <lineage>
        <taxon>Bacteria</taxon>
        <taxon>Pseudomonadati</taxon>
        <taxon>Pseudomonadota</taxon>
        <taxon>Betaproteobacteria</taxon>
        <taxon>Burkholderiales</taxon>
        <taxon>Oxalobacteraceae</taxon>
        <taxon>Janthinobacterium</taxon>
    </lineage>
</organism>
<dbReference type="Pfam" id="PF13185">
    <property type="entry name" value="GAF_2"/>
    <property type="match status" value="1"/>
</dbReference>
<dbReference type="NCBIfam" id="TIGR00254">
    <property type="entry name" value="GGDEF"/>
    <property type="match status" value="1"/>
</dbReference>
<dbReference type="InterPro" id="IPR029787">
    <property type="entry name" value="Nucleotide_cyclase"/>
</dbReference>
<dbReference type="AlphaFoldDB" id="W0VA14"/>
<dbReference type="InterPro" id="IPR029016">
    <property type="entry name" value="GAF-like_dom_sf"/>
</dbReference>
<dbReference type="SUPFAM" id="SSF55781">
    <property type="entry name" value="GAF domain-like"/>
    <property type="match status" value="1"/>
</dbReference>
<dbReference type="HOGENOM" id="CLU_000445_11_24_4"/>
<dbReference type="Proteomes" id="UP000027604">
    <property type="component" value="Chromosome I"/>
</dbReference>
<dbReference type="Pfam" id="PF00990">
    <property type="entry name" value="GGDEF"/>
    <property type="match status" value="1"/>
</dbReference>
<dbReference type="SMART" id="SM00267">
    <property type="entry name" value="GGDEF"/>
    <property type="match status" value="1"/>
</dbReference>
<dbReference type="eggNOG" id="COG5001">
    <property type="taxonomic scope" value="Bacteria"/>
</dbReference>
<dbReference type="InterPro" id="IPR050706">
    <property type="entry name" value="Cyclic-di-GMP_PDE-like"/>
</dbReference>
<dbReference type="GO" id="GO:0071111">
    <property type="term" value="F:cyclic-guanylate-specific phosphodiesterase activity"/>
    <property type="evidence" value="ECO:0007669"/>
    <property type="project" value="InterPro"/>
</dbReference>
<dbReference type="EMBL" id="HG322949">
    <property type="protein sequence ID" value="CDG84107.1"/>
    <property type="molecule type" value="Genomic_DNA"/>
</dbReference>
<dbReference type="PROSITE" id="PS50887">
    <property type="entry name" value="GGDEF"/>
    <property type="match status" value="1"/>
</dbReference>
<feature type="domain" description="GGDEF" evidence="1">
    <location>
        <begin position="203"/>
        <end position="339"/>
    </location>
</feature>
<dbReference type="Gene3D" id="3.30.70.270">
    <property type="match status" value="1"/>
</dbReference>
<dbReference type="STRING" id="1349767.GJA_3491"/>
<dbReference type="InterPro" id="IPR043128">
    <property type="entry name" value="Rev_trsase/Diguanyl_cyclase"/>
</dbReference>
<keyword evidence="3" id="KW-1185">Reference proteome</keyword>
<dbReference type="Gene3D" id="3.30.450.40">
    <property type="match status" value="1"/>
</dbReference>
<dbReference type="InterPro" id="IPR000160">
    <property type="entry name" value="GGDEF_dom"/>
</dbReference>
<dbReference type="PANTHER" id="PTHR33121:SF71">
    <property type="entry name" value="OXYGEN SENSOR PROTEIN DOSP"/>
    <property type="match status" value="1"/>
</dbReference>